<dbReference type="PANTHER" id="PTHR37312:SF1">
    <property type="entry name" value="MEMBRANE-BOUND ACYLTRANSFERASE YKRP-RELATED"/>
    <property type="match status" value="1"/>
</dbReference>
<dbReference type="Proteomes" id="UP000822152">
    <property type="component" value="Unassembled WGS sequence"/>
</dbReference>
<dbReference type="PANTHER" id="PTHR37312">
    <property type="entry name" value="MEMBRANE-BOUND ACYLTRANSFERASE YKRP-RELATED"/>
    <property type="match status" value="1"/>
</dbReference>
<dbReference type="RefSeq" id="WP_173743764.1">
    <property type="nucleotide sequence ID" value="NZ_JAAIPF010000025.1"/>
</dbReference>
<feature type="transmembrane region" description="Helical" evidence="1">
    <location>
        <begin position="192"/>
        <end position="214"/>
    </location>
</feature>
<dbReference type="InterPro" id="IPR002656">
    <property type="entry name" value="Acyl_transf_3_dom"/>
</dbReference>
<comment type="caution">
    <text evidence="3">The sequence shown here is derived from an EMBL/GenBank/DDBJ whole genome shotgun (WGS) entry which is preliminary data.</text>
</comment>
<feature type="transmembrane region" description="Helical" evidence="1">
    <location>
        <begin position="80"/>
        <end position="101"/>
    </location>
</feature>
<reference evidence="3 4" key="1">
    <citation type="journal article" date="2020" name="Cell Host Microbe">
        <title>Functional and Genomic Variation between Human-Derived Isolates of Lachnospiraceae Reveals Inter- and Intra-Species Diversity.</title>
        <authorList>
            <person name="Sorbara M.T."/>
            <person name="Littmann E.R."/>
            <person name="Fontana E."/>
            <person name="Moody T.U."/>
            <person name="Kohout C.E."/>
            <person name="Gjonbalaj M."/>
            <person name="Eaton V."/>
            <person name="Seok R."/>
            <person name="Leiner I.M."/>
            <person name="Pamer E.G."/>
        </authorList>
    </citation>
    <scope>NUCLEOTIDE SEQUENCE [LARGE SCALE GENOMIC DNA]</scope>
    <source>
        <strain evidence="3 4">MSK.20.11</strain>
    </source>
</reference>
<feature type="transmembrane region" description="Helical" evidence="1">
    <location>
        <begin position="257"/>
        <end position="276"/>
    </location>
</feature>
<evidence type="ECO:0000259" key="2">
    <source>
        <dbReference type="Pfam" id="PF01757"/>
    </source>
</evidence>
<keyword evidence="4" id="KW-1185">Reference proteome</keyword>
<keyword evidence="1" id="KW-0812">Transmembrane</keyword>
<keyword evidence="3" id="KW-0808">Transferase</keyword>
<dbReference type="GO" id="GO:0016746">
    <property type="term" value="F:acyltransferase activity"/>
    <property type="evidence" value="ECO:0007669"/>
    <property type="project" value="UniProtKB-KW"/>
</dbReference>
<name>A0ABX2GQ30_9FIRM</name>
<feature type="transmembrane region" description="Helical" evidence="1">
    <location>
        <begin position="151"/>
        <end position="172"/>
    </location>
</feature>
<keyword evidence="3" id="KW-0012">Acyltransferase</keyword>
<feature type="transmembrane region" description="Helical" evidence="1">
    <location>
        <begin position="42"/>
        <end position="59"/>
    </location>
</feature>
<evidence type="ECO:0000313" key="4">
    <source>
        <dbReference type="Proteomes" id="UP000822152"/>
    </source>
</evidence>
<accession>A0ABX2GQ30</accession>
<gene>
    <name evidence="3" type="ORF">G4952_11165</name>
</gene>
<organism evidence="3 4">
    <name type="scientific">Blautia wexlerae</name>
    <dbReference type="NCBI Taxonomy" id="418240"/>
    <lineage>
        <taxon>Bacteria</taxon>
        <taxon>Bacillati</taxon>
        <taxon>Bacillota</taxon>
        <taxon>Clostridia</taxon>
        <taxon>Lachnospirales</taxon>
        <taxon>Lachnospiraceae</taxon>
        <taxon>Blautia</taxon>
    </lineage>
</organism>
<keyword evidence="1" id="KW-1133">Transmembrane helix</keyword>
<keyword evidence="1" id="KW-0472">Membrane</keyword>
<dbReference type="Pfam" id="PF01757">
    <property type="entry name" value="Acyl_transf_3"/>
    <property type="match status" value="1"/>
</dbReference>
<feature type="domain" description="Acyltransferase 3" evidence="2">
    <location>
        <begin position="13"/>
        <end position="316"/>
    </location>
</feature>
<sequence>MNITSNVGTERKRYLDAAKGWGITMVVFGHITSLGNPVDQWFGAYKLAIFYIVSGYLLGMRQSFRKMNTGQYVLKHFKSLMIPYFGYSAIVILYNILVGLMKGKDYEWIWQRFILQGYTTVSLRGISALWFLPSLFIAQILFILIIRLPLVFKMISAVVPVVLCRYVSLQLLPAWEENMTERMYKLVSFPTLAVSKGILAFWFVGAGYVAYFIFRKLQHRWLRFLIGVVMSVATVYFSQINPHVDINTMKLGENYFLFYLDGIMGSLGAVFILEFLEKWWKMSYLSFCGKNSMIIMATHGTLGFKRLVIEGWTALYTLSETPGLRYYLEVTGILGELMLLECGVITIINQYFPWLAGRFPSKNQKSSLQSGGQ</sequence>
<evidence type="ECO:0000256" key="1">
    <source>
        <dbReference type="SAM" id="Phobius"/>
    </source>
</evidence>
<feature type="transmembrane region" description="Helical" evidence="1">
    <location>
        <begin position="221"/>
        <end position="237"/>
    </location>
</feature>
<dbReference type="EMBL" id="JAAIPF010000025">
    <property type="protein sequence ID" value="NSF74362.1"/>
    <property type="molecule type" value="Genomic_DNA"/>
</dbReference>
<dbReference type="InterPro" id="IPR052734">
    <property type="entry name" value="Nod_factor_acetyltransferase"/>
</dbReference>
<feature type="transmembrane region" description="Helical" evidence="1">
    <location>
        <begin position="121"/>
        <end position="144"/>
    </location>
</feature>
<proteinExistence type="predicted"/>
<evidence type="ECO:0000313" key="3">
    <source>
        <dbReference type="EMBL" id="NSF74362.1"/>
    </source>
</evidence>
<protein>
    <submittedName>
        <fullName evidence="3">Acyltransferase family protein</fullName>
    </submittedName>
</protein>